<organism evidence="2 3">
    <name type="scientific">Peredibacter starrii</name>
    <dbReference type="NCBI Taxonomy" id="28202"/>
    <lineage>
        <taxon>Bacteria</taxon>
        <taxon>Pseudomonadati</taxon>
        <taxon>Bdellovibrionota</taxon>
        <taxon>Bacteriovoracia</taxon>
        <taxon>Bacteriovoracales</taxon>
        <taxon>Bacteriovoracaceae</taxon>
        <taxon>Peredibacter</taxon>
    </lineage>
</organism>
<dbReference type="EMBL" id="CP139487">
    <property type="protein sequence ID" value="WPU66382.1"/>
    <property type="molecule type" value="Genomic_DNA"/>
</dbReference>
<keyword evidence="3" id="KW-1185">Reference proteome</keyword>
<gene>
    <name evidence="2" type="ORF">SOO65_06455</name>
</gene>
<protein>
    <submittedName>
        <fullName evidence="2">Uncharacterized protein</fullName>
    </submittedName>
</protein>
<dbReference type="AlphaFoldDB" id="A0AAX4HT27"/>
<evidence type="ECO:0000313" key="3">
    <source>
        <dbReference type="Proteomes" id="UP001324634"/>
    </source>
</evidence>
<name>A0AAX4HT27_9BACT</name>
<reference evidence="2 3" key="1">
    <citation type="submission" date="2023-11" db="EMBL/GenBank/DDBJ databases">
        <title>Peredibacter starrii A3.12.</title>
        <authorList>
            <person name="Mitchell R.J."/>
        </authorList>
    </citation>
    <scope>NUCLEOTIDE SEQUENCE [LARGE SCALE GENOMIC DNA]</scope>
    <source>
        <strain evidence="2 3">A3.12</strain>
    </source>
</reference>
<feature type="chain" id="PRO_5043388219" evidence="1">
    <location>
        <begin position="18"/>
        <end position="79"/>
    </location>
</feature>
<feature type="signal peptide" evidence="1">
    <location>
        <begin position="1"/>
        <end position="17"/>
    </location>
</feature>
<evidence type="ECO:0000313" key="2">
    <source>
        <dbReference type="EMBL" id="WPU66382.1"/>
    </source>
</evidence>
<accession>A0AAX4HT27</accession>
<dbReference type="RefSeq" id="WP_321398531.1">
    <property type="nucleotide sequence ID" value="NZ_CP139487.1"/>
</dbReference>
<proteinExistence type="predicted"/>
<dbReference type="Proteomes" id="UP001324634">
    <property type="component" value="Chromosome"/>
</dbReference>
<keyword evidence="1" id="KW-0732">Signal</keyword>
<evidence type="ECO:0000256" key="1">
    <source>
        <dbReference type="SAM" id="SignalP"/>
    </source>
</evidence>
<sequence>MKFILSGVLLLTTMAWAGSVKDFNKELIETAKTDFKKDEDTFKTRAARAPASVEVEVAPADEVPNKIDKNVRQIGPNKW</sequence>
<dbReference type="KEGG" id="psti:SOO65_06455"/>